<dbReference type="OrthoDB" id="3694427at2"/>
<feature type="transmembrane region" description="Helical" evidence="2">
    <location>
        <begin position="409"/>
        <end position="432"/>
    </location>
</feature>
<dbReference type="Proteomes" id="UP000287547">
    <property type="component" value="Unassembled WGS sequence"/>
</dbReference>
<gene>
    <name evidence="3" type="ORF">DMH04_45820</name>
</gene>
<keyword evidence="2" id="KW-0812">Transmembrane</keyword>
<evidence type="ECO:0000313" key="3">
    <source>
        <dbReference type="EMBL" id="RSM69643.1"/>
    </source>
</evidence>
<keyword evidence="2" id="KW-0472">Membrane</keyword>
<dbReference type="RefSeq" id="WP_037269937.1">
    <property type="nucleotide sequence ID" value="NZ_QHKI01000070.1"/>
</dbReference>
<dbReference type="EMBL" id="QHKI01000070">
    <property type="protein sequence ID" value="RSM69643.1"/>
    <property type="molecule type" value="Genomic_DNA"/>
</dbReference>
<sequence>MSWHNEDSTVEQILFGLTAHGGIGPVDWSGGLRQQDVHDWDARLNRYNRLSPTYIQSEQWVPDEAFSYFEYPDGSAALLARFRSGEVGRNNSHALIGPARALAPYALYLSDWDGWRREPVRGQLSPASREKWAQLVARWQDSALLSAGEYRAPLRNLVRAVLATEPTYFAVLNHPRPLPLLTLARGVLGPVLPDFPWTFSTYEVSDTSSEASPQIPGAPRFWCVRSRPDSGLTERHRVEVDEPINDDDYAALAMELVDAYLKDPSQFEADVNRKLAHSRGHAERVADLLNGTRPPMWSQPVYRSEPPMQQYAPRPAHEPQPLRPNPEPWTGAGMYGNPQPAQPVVGNRGRRSAGPVDVHGILDLLARDDLPLVARQSYVRDLHRLWDDDDGHYQNFDKMLRRFEARLRLQGLALAIAVLISVLTAFLTWVFWPSPVSSPSSQGITVTEGGGR</sequence>
<comment type="caution">
    <text evidence="3">The sequence shown here is derived from an EMBL/GenBank/DDBJ whole genome shotgun (WGS) entry which is preliminary data.</text>
</comment>
<evidence type="ECO:0000313" key="4">
    <source>
        <dbReference type="Proteomes" id="UP000287547"/>
    </source>
</evidence>
<proteinExistence type="predicted"/>
<accession>A0A428YN71</accession>
<dbReference type="AlphaFoldDB" id="A0A428YN71"/>
<feature type="region of interest" description="Disordered" evidence="1">
    <location>
        <begin position="286"/>
        <end position="352"/>
    </location>
</feature>
<name>A0A428YN71_KIBAR</name>
<evidence type="ECO:0000256" key="1">
    <source>
        <dbReference type="SAM" id="MobiDB-lite"/>
    </source>
</evidence>
<organism evidence="3 4">
    <name type="scientific">Kibdelosporangium aridum</name>
    <dbReference type="NCBI Taxonomy" id="2030"/>
    <lineage>
        <taxon>Bacteria</taxon>
        <taxon>Bacillati</taxon>
        <taxon>Actinomycetota</taxon>
        <taxon>Actinomycetes</taxon>
        <taxon>Pseudonocardiales</taxon>
        <taxon>Pseudonocardiaceae</taxon>
        <taxon>Kibdelosporangium</taxon>
    </lineage>
</organism>
<reference evidence="3 4" key="1">
    <citation type="submission" date="2018-05" db="EMBL/GenBank/DDBJ databases">
        <title>Evolution of GPA BGCs.</title>
        <authorList>
            <person name="Waglechner N."/>
            <person name="Wright G.D."/>
        </authorList>
    </citation>
    <scope>NUCLEOTIDE SEQUENCE [LARGE SCALE GENOMIC DNA]</scope>
    <source>
        <strain evidence="3 4">A82846</strain>
    </source>
</reference>
<keyword evidence="2" id="KW-1133">Transmembrane helix</keyword>
<protein>
    <submittedName>
        <fullName evidence="3">Uncharacterized protein</fullName>
    </submittedName>
</protein>
<evidence type="ECO:0000256" key="2">
    <source>
        <dbReference type="SAM" id="Phobius"/>
    </source>
</evidence>